<dbReference type="Gene3D" id="3.30.70.120">
    <property type="match status" value="1"/>
</dbReference>
<accession>A0AA45C5S8</accession>
<dbReference type="AlphaFoldDB" id="A0AA45C5S8"/>
<organism evidence="1 2">
    <name type="scientific">Oceanotoga teriensis</name>
    <dbReference type="NCBI Taxonomy" id="515440"/>
    <lineage>
        <taxon>Bacteria</taxon>
        <taxon>Thermotogati</taxon>
        <taxon>Thermotogota</taxon>
        <taxon>Thermotogae</taxon>
        <taxon>Petrotogales</taxon>
        <taxon>Petrotogaceae</taxon>
        <taxon>Oceanotoga</taxon>
    </lineage>
</organism>
<dbReference type="GO" id="GO:0030234">
    <property type="term" value="F:enzyme regulator activity"/>
    <property type="evidence" value="ECO:0007669"/>
    <property type="project" value="InterPro"/>
</dbReference>
<dbReference type="Pfam" id="PF00543">
    <property type="entry name" value="P-II"/>
    <property type="match status" value="1"/>
</dbReference>
<proteinExistence type="predicted"/>
<protein>
    <submittedName>
        <fullName evidence="1">Nitrogen regulatory protein P-II family</fullName>
    </submittedName>
</protein>
<dbReference type="Proteomes" id="UP000245921">
    <property type="component" value="Unassembled WGS sequence"/>
</dbReference>
<dbReference type="RefSeq" id="WP_109605426.1">
    <property type="nucleotide sequence ID" value="NZ_JAMHJO010000013.1"/>
</dbReference>
<evidence type="ECO:0000313" key="2">
    <source>
        <dbReference type="Proteomes" id="UP000245921"/>
    </source>
</evidence>
<keyword evidence="2" id="KW-1185">Reference proteome</keyword>
<name>A0AA45C5S8_9BACT</name>
<reference evidence="1 2" key="1">
    <citation type="submission" date="2018-05" db="EMBL/GenBank/DDBJ databases">
        <title>Genomic Encyclopedia of Type Strains, Phase IV (KMG-IV): sequencing the most valuable type-strain genomes for metagenomic binning, comparative biology and taxonomic classification.</title>
        <authorList>
            <person name="Goeker M."/>
        </authorList>
    </citation>
    <scope>NUCLEOTIDE SEQUENCE [LARGE SCALE GENOMIC DNA]</scope>
    <source>
        <strain evidence="1 2">DSM 24906</strain>
    </source>
</reference>
<dbReference type="EMBL" id="QGGI01000014">
    <property type="protein sequence ID" value="PWJ89652.1"/>
    <property type="molecule type" value="Genomic_DNA"/>
</dbReference>
<dbReference type="InterPro" id="IPR015867">
    <property type="entry name" value="N-reg_PII/ATP_PRibTrfase_C"/>
</dbReference>
<dbReference type="PROSITE" id="PS51343">
    <property type="entry name" value="PII_GLNB_DOM"/>
    <property type="match status" value="1"/>
</dbReference>
<gene>
    <name evidence="1" type="ORF">C7380_11455</name>
</gene>
<evidence type="ECO:0000313" key="1">
    <source>
        <dbReference type="EMBL" id="PWJ89652.1"/>
    </source>
</evidence>
<dbReference type="SUPFAM" id="SSF54913">
    <property type="entry name" value="GlnB-like"/>
    <property type="match status" value="1"/>
</dbReference>
<comment type="caution">
    <text evidence="1">The sequence shown here is derived from an EMBL/GenBank/DDBJ whole genome shotgun (WGS) entry which is preliminary data.</text>
</comment>
<dbReference type="GO" id="GO:0006808">
    <property type="term" value="P:regulation of nitrogen utilization"/>
    <property type="evidence" value="ECO:0007669"/>
    <property type="project" value="InterPro"/>
</dbReference>
<dbReference type="InterPro" id="IPR011322">
    <property type="entry name" value="N-reg_PII-like_a/b"/>
</dbReference>
<sequence length="105" mass="11755">MNEKIAILLIVERGKADKIVESANKNGAKGATILYGRGTGKNDNKKLFNIKVESSKEIILMIVDKDDYSKMYKILLKSGEIEKPGKGIIFSIPVFDFMGLEFRND</sequence>
<dbReference type="InterPro" id="IPR002187">
    <property type="entry name" value="N-reg_PII"/>
</dbReference>